<dbReference type="AlphaFoldDB" id="A0A239IKM5"/>
<evidence type="ECO:0000256" key="1">
    <source>
        <dbReference type="SAM" id="SignalP"/>
    </source>
</evidence>
<dbReference type="Proteomes" id="UP000198415">
    <property type="component" value="Unassembled WGS sequence"/>
</dbReference>
<dbReference type="RefSeq" id="WP_143232850.1">
    <property type="nucleotide sequence ID" value="NZ_BOMU01000112.1"/>
</dbReference>
<name>A0A239IKM5_9ACTN</name>
<accession>A0A239IKM5</accession>
<keyword evidence="1" id="KW-0732">Signal</keyword>
<gene>
    <name evidence="2" type="ORF">SAMN06264365_12923</name>
</gene>
<organism evidence="2 3">
    <name type="scientific">Actinoplanes regularis</name>
    <dbReference type="NCBI Taxonomy" id="52697"/>
    <lineage>
        <taxon>Bacteria</taxon>
        <taxon>Bacillati</taxon>
        <taxon>Actinomycetota</taxon>
        <taxon>Actinomycetes</taxon>
        <taxon>Micromonosporales</taxon>
        <taxon>Micromonosporaceae</taxon>
        <taxon>Actinoplanes</taxon>
    </lineage>
</organism>
<protein>
    <submittedName>
        <fullName evidence="2">Uncharacterized protein</fullName>
    </submittedName>
</protein>
<feature type="signal peptide" evidence="1">
    <location>
        <begin position="1"/>
        <end position="25"/>
    </location>
</feature>
<proteinExistence type="predicted"/>
<reference evidence="2 3" key="1">
    <citation type="submission" date="2017-06" db="EMBL/GenBank/DDBJ databases">
        <authorList>
            <person name="Kim H.J."/>
            <person name="Triplett B.A."/>
        </authorList>
    </citation>
    <scope>NUCLEOTIDE SEQUENCE [LARGE SCALE GENOMIC DNA]</scope>
    <source>
        <strain evidence="2 3">DSM 43151</strain>
    </source>
</reference>
<keyword evidence="3" id="KW-1185">Reference proteome</keyword>
<evidence type="ECO:0000313" key="3">
    <source>
        <dbReference type="Proteomes" id="UP000198415"/>
    </source>
</evidence>
<feature type="chain" id="PRO_5038837040" evidence="1">
    <location>
        <begin position="26"/>
        <end position="588"/>
    </location>
</feature>
<dbReference type="EMBL" id="FZNR01000029">
    <property type="protein sequence ID" value="SNS92964.1"/>
    <property type="molecule type" value="Genomic_DNA"/>
</dbReference>
<sequence>MRLTRIRAITAAVALGLSVTPLVLAAAASAADDVVEWATTDGEPVKIATTSADQKAHVFFTGSAGRHLIVSCDPGTTASSYVIQRADGSELKKSKCDAHKPLDFDPFRDSGRLRMLFTGENGQPFSATIKVLMIEDVTGTVTPGGAPLTLAAAKPEQNLSFALPLRAGQRVQMMCQSTATPWIMMVDPRGKAVEEDFKAFARCGSSDPDEAGLYTAGEAGTYRFVIYPGSRGRTYSATVSAVSTLPDVTAELATDGTPVTLATTVAYQRVKATFSLQADTRVYITCERKGNAFTLAWLYKPRYYGQVLDGCQDDGPGGEPTFFNGLLQAGTSTILINPGGENTDEFTLRVHTVPAPVTAELPLDGTPVTLETTTPGQVAQVTVKAEGGERVWIGCRLGSHRAPMRWTDTDRARVGFTQPGGQILAQGACNAAEDSPYNDYPSAFSSSSRYTATMTKAGTHTLTVAMNTAETNTVTLWAYRIPGNVEATAAADGVPVTVETTVPGQQAHVRFTGVAGSRYTLSCDVTGSSRTGTVWLTSPSGKQVDLTHCSPTGKITTSPLTESGDFRLEFFFAKDGTGKAALAVTPAG</sequence>
<evidence type="ECO:0000313" key="2">
    <source>
        <dbReference type="EMBL" id="SNS92964.1"/>
    </source>
</evidence>